<dbReference type="InterPro" id="IPR036621">
    <property type="entry name" value="Anticodon-bd_dom_sf"/>
</dbReference>
<dbReference type="GO" id="GO:0004829">
    <property type="term" value="F:threonine-tRNA ligase activity"/>
    <property type="evidence" value="ECO:0007669"/>
    <property type="project" value="UniProtKB-UniRule"/>
</dbReference>
<dbReference type="GO" id="GO:0006435">
    <property type="term" value="P:threonyl-tRNA aminoacylation"/>
    <property type="evidence" value="ECO:0007669"/>
    <property type="project" value="UniProtKB-UniRule"/>
</dbReference>
<keyword evidence="4" id="KW-0436">Ligase</keyword>
<evidence type="ECO:0000256" key="5">
    <source>
        <dbReference type="ARBA" id="ARBA00022723"/>
    </source>
</evidence>
<dbReference type="STRING" id="1122192.SAMN02745673_04866"/>
<keyword evidence="15" id="KW-1185">Reference proteome</keyword>
<evidence type="ECO:0000256" key="2">
    <source>
        <dbReference type="ARBA" id="ARBA00013163"/>
    </source>
</evidence>
<dbReference type="InterPro" id="IPR004154">
    <property type="entry name" value="Anticodon-bd"/>
</dbReference>
<dbReference type="Pfam" id="PF03129">
    <property type="entry name" value="HGTP_anticodon"/>
    <property type="match status" value="1"/>
</dbReference>
<evidence type="ECO:0000313" key="14">
    <source>
        <dbReference type="EMBL" id="SKA38695.1"/>
    </source>
</evidence>
<dbReference type="SUPFAM" id="SSF55681">
    <property type="entry name" value="Class II aaRS and biotin synthetases"/>
    <property type="match status" value="1"/>
</dbReference>
<organism evidence="14 15">
    <name type="scientific">Marinactinospora thermotolerans DSM 45154</name>
    <dbReference type="NCBI Taxonomy" id="1122192"/>
    <lineage>
        <taxon>Bacteria</taxon>
        <taxon>Bacillati</taxon>
        <taxon>Actinomycetota</taxon>
        <taxon>Actinomycetes</taxon>
        <taxon>Streptosporangiales</taxon>
        <taxon>Nocardiopsidaceae</taxon>
        <taxon>Marinactinospora</taxon>
    </lineage>
</organism>
<keyword evidence="10 14" id="KW-0030">Aminoacyl-tRNA synthetase</keyword>
<name>A0A1T4TDZ0_9ACTN</name>
<comment type="catalytic activity">
    <reaction evidence="11">
        <text>tRNA(Thr) + L-threonine + ATP = L-threonyl-tRNA(Thr) + AMP + diphosphate + H(+)</text>
        <dbReference type="Rhea" id="RHEA:24624"/>
        <dbReference type="Rhea" id="RHEA-COMP:9670"/>
        <dbReference type="Rhea" id="RHEA-COMP:9704"/>
        <dbReference type="ChEBI" id="CHEBI:15378"/>
        <dbReference type="ChEBI" id="CHEBI:30616"/>
        <dbReference type="ChEBI" id="CHEBI:33019"/>
        <dbReference type="ChEBI" id="CHEBI:57926"/>
        <dbReference type="ChEBI" id="CHEBI:78442"/>
        <dbReference type="ChEBI" id="CHEBI:78534"/>
        <dbReference type="ChEBI" id="CHEBI:456215"/>
        <dbReference type="EC" id="6.1.1.3"/>
    </reaction>
</comment>
<sequence length="418" mass="46534">MHDHRRLGRELGLFDTDPLIGSGLPYWLPAGATVRQALEDYVRDLERRSGYLHVHSPILGKRELYEISGHWPLYGDDMFPPMELGAEQVVLRPSLCPHHALIYRSREHGHHDLPLRIAELGAMYRSEPSGSLGGLTRVRAIQLNDAHIFCPPERIAEEAEAVLELIRRAYRALGIRPVRHRLSLPAADGKYVADPRMWRRAVAMLTEILDGAGLDYETAEGEAAFYGPKLDAQIADPAGRESTLSTLQIDFHQPERFGLRYTGADGRRHRPAMLHRSVIGSVERVVAHLLEVHGGAFPAWLAPLQVAFLPVSSAESPRARELARHCTDLGLRAEVRDPRDGSLGARIRSARLVPYQVVIGAREAAEGLVSLRLRDGRRLDARPAEEVVGRIGELVRTREIDLWPHSPARPGRPAGARA</sequence>
<feature type="domain" description="Aminoacyl-transfer RNA synthetases class-II family profile" evidence="13">
    <location>
        <begin position="29"/>
        <end position="298"/>
    </location>
</feature>
<evidence type="ECO:0000259" key="13">
    <source>
        <dbReference type="PROSITE" id="PS50862"/>
    </source>
</evidence>
<dbReference type="PANTHER" id="PTHR11451:SF56">
    <property type="entry name" value="THREONINE--TRNA LIGASE 1"/>
    <property type="match status" value="1"/>
</dbReference>
<dbReference type="GO" id="GO:0005737">
    <property type="term" value="C:cytoplasm"/>
    <property type="evidence" value="ECO:0007669"/>
    <property type="project" value="UniProtKB-UniRule"/>
</dbReference>
<dbReference type="InterPro" id="IPR045864">
    <property type="entry name" value="aa-tRNA-synth_II/BPL/LPL"/>
</dbReference>
<evidence type="ECO:0000313" key="15">
    <source>
        <dbReference type="Proteomes" id="UP000190637"/>
    </source>
</evidence>
<dbReference type="InterPro" id="IPR002320">
    <property type="entry name" value="Thr-tRNA-ligase_IIa"/>
</dbReference>
<evidence type="ECO:0000256" key="4">
    <source>
        <dbReference type="ARBA" id="ARBA00022598"/>
    </source>
</evidence>
<dbReference type="EC" id="6.1.1.3" evidence="2 12"/>
<dbReference type="EMBL" id="FUWS01000020">
    <property type="protein sequence ID" value="SKA38695.1"/>
    <property type="molecule type" value="Genomic_DNA"/>
</dbReference>
<evidence type="ECO:0000256" key="8">
    <source>
        <dbReference type="ARBA" id="ARBA00022840"/>
    </source>
</evidence>
<dbReference type="PRINTS" id="PR01047">
    <property type="entry name" value="TRNASYNTHTHR"/>
</dbReference>
<keyword evidence="5" id="KW-0479">Metal-binding</keyword>
<gene>
    <name evidence="14" type="ORF">SAMN02745673_04866</name>
</gene>
<dbReference type="GO" id="GO:0005524">
    <property type="term" value="F:ATP binding"/>
    <property type="evidence" value="ECO:0007669"/>
    <property type="project" value="UniProtKB-KW"/>
</dbReference>
<dbReference type="AlphaFoldDB" id="A0A1T4TDZ0"/>
<reference evidence="14 15" key="1">
    <citation type="submission" date="2017-02" db="EMBL/GenBank/DDBJ databases">
        <authorList>
            <person name="Peterson S.W."/>
        </authorList>
    </citation>
    <scope>NUCLEOTIDE SEQUENCE [LARGE SCALE GENOMIC DNA]</scope>
    <source>
        <strain evidence="14 15">DSM 45154</strain>
    </source>
</reference>
<dbReference type="InterPro" id="IPR002314">
    <property type="entry name" value="aa-tRNA-synt_IIb"/>
</dbReference>
<dbReference type="CDD" id="cd00771">
    <property type="entry name" value="ThrRS_core"/>
    <property type="match status" value="1"/>
</dbReference>
<dbReference type="FunFam" id="3.30.930.10:FF:000002">
    <property type="entry name" value="Threonine--tRNA ligase"/>
    <property type="match status" value="1"/>
</dbReference>
<keyword evidence="6" id="KW-0547">Nucleotide-binding</keyword>
<dbReference type="PANTHER" id="PTHR11451">
    <property type="entry name" value="THREONINE-TRNA LIGASE"/>
    <property type="match status" value="1"/>
</dbReference>
<dbReference type="Proteomes" id="UP000190637">
    <property type="component" value="Unassembled WGS sequence"/>
</dbReference>
<evidence type="ECO:0000256" key="9">
    <source>
        <dbReference type="ARBA" id="ARBA00022917"/>
    </source>
</evidence>
<protein>
    <recommendedName>
        <fullName evidence="2 12">Threonine--tRNA ligase</fullName>
        <ecNumber evidence="2 12">6.1.1.3</ecNumber>
    </recommendedName>
</protein>
<dbReference type="NCBIfam" id="TIGR00418">
    <property type="entry name" value="thrS"/>
    <property type="match status" value="1"/>
</dbReference>
<keyword evidence="9" id="KW-0648">Protein biosynthesis</keyword>
<dbReference type="SUPFAM" id="SSF52954">
    <property type="entry name" value="Class II aaRS ABD-related"/>
    <property type="match status" value="1"/>
</dbReference>
<dbReference type="Gene3D" id="3.30.930.10">
    <property type="entry name" value="Bira Bifunctional Protein, Domain 2"/>
    <property type="match status" value="1"/>
</dbReference>
<evidence type="ECO:0000256" key="10">
    <source>
        <dbReference type="ARBA" id="ARBA00023146"/>
    </source>
</evidence>
<evidence type="ECO:0000256" key="6">
    <source>
        <dbReference type="ARBA" id="ARBA00022741"/>
    </source>
</evidence>
<accession>A0A1T4TDZ0</accession>
<evidence type="ECO:0000256" key="7">
    <source>
        <dbReference type="ARBA" id="ARBA00022833"/>
    </source>
</evidence>
<evidence type="ECO:0000256" key="12">
    <source>
        <dbReference type="NCBIfam" id="TIGR00418"/>
    </source>
</evidence>
<dbReference type="GO" id="GO:0046872">
    <property type="term" value="F:metal ion binding"/>
    <property type="evidence" value="ECO:0007669"/>
    <property type="project" value="UniProtKB-KW"/>
</dbReference>
<dbReference type="OrthoDB" id="9802304at2"/>
<dbReference type="InterPro" id="IPR006195">
    <property type="entry name" value="aa-tRNA-synth_II"/>
</dbReference>
<dbReference type="Gene3D" id="3.40.50.800">
    <property type="entry name" value="Anticodon-binding domain"/>
    <property type="match status" value="1"/>
</dbReference>
<dbReference type="InterPro" id="IPR033728">
    <property type="entry name" value="ThrRS_core"/>
</dbReference>
<proteinExistence type="inferred from homology"/>
<dbReference type="Pfam" id="PF00587">
    <property type="entry name" value="tRNA-synt_2b"/>
    <property type="match status" value="1"/>
</dbReference>
<keyword evidence="7" id="KW-0862">Zinc</keyword>
<comment type="similarity">
    <text evidence="1">Belongs to the class-II aminoacyl-tRNA synthetase family.</text>
</comment>
<evidence type="ECO:0000256" key="3">
    <source>
        <dbReference type="ARBA" id="ARBA00022490"/>
    </source>
</evidence>
<dbReference type="PROSITE" id="PS50862">
    <property type="entry name" value="AA_TRNA_LIGASE_II"/>
    <property type="match status" value="1"/>
</dbReference>
<keyword evidence="8" id="KW-0067">ATP-binding</keyword>
<evidence type="ECO:0000256" key="1">
    <source>
        <dbReference type="ARBA" id="ARBA00008226"/>
    </source>
</evidence>
<evidence type="ECO:0000256" key="11">
    <source>
        <dbReference type="ARBA" id="ARBA00049515"/>
    </source>
</evidence>
<keyword evidence="3" id="KW-0963">Cytoplasm</keyword>